<dbReference type="Gene3D" id="1.10.10.10">
    <property type="entry name" value="Winged helix-like DNA-binding domain superfamily/Winged helix DNA-binding domain"/>
    <property type="match status" value="1"/>
</dbReference>
<dbReference type="Pfam" id="PF00126">
    <property type="entry name" value="HTH_1"/>
    <property type="match status" value="1"/>
</dbReference>
<dbReference type="AlphaFoldDB" id="A0A7W7NX96"/>
<keyword evidence="4" id="KW-0804">Transcription</keyword>
<dbReference type="EMBL" id="JACHLR010000009">
    <property type="protein sequence ID" value="MBB4858965.1"/>
    <property type="molecule type" value="Genomic_DNA"/>
</dbReference>
<proteinExistence type="inferred from homology"/>
<dbReference type="PRINTS" id="PR00039">
    <property type="entry name" value="HTHLYSR"/>
</dbReference>
<dbReference type="FunFam" id="1.10.10.10:FF:000038">
    <property type="entry name" value="Glycine cleavage system transcriptional activator"/>
    <property type="match status" value="1"/>
</dbReference>
<dbReference type="InterPro" id="IPR000847">
    <property type="entry name" value="LysR_HTH_N"/>
</dbReference>
<evidence type="ECO:0000256" key="4">
    <source>
        <dbReference type="ARBA" id="ARBA00023163"/>
    </source>
</evidence>
<comment type="caution">
    <text evidence="6">The sequence shown here is derived from an EMBL/GenBank/DDBJ whole genome shotgun (WGS) entry which is preliminary data.</text>
</comment>
<evidence type="ECO:0000313" key="7">
    <source>
        <dbReference type="Proteomes" id="UP000555448"/>
    </source>
</evidence>
<dbReference type="Pfam" id="PF03466">
    <property type="entry name" value="LysR_substrate"/>
    <property type="match status" value="2"/>
</dbReference>
<feature type="domain" description="HTH lysR-type" evidence="5">
    <location>
        <begin position="6"/>
        <end position="63"/>
    </location>
</feature>
<dbReference type="SUPFAM" id="SSF53850">
    <property type="entry name" value="Periplasmic binding protein-like II"/>
    <property type="match status" value="1"/>
</dbReference>
<dbReference type="Gene3D" id="3.40.190.10">
    <property type="entry name" value="Periplasmic binding protein-like II"/>
    <property type="match status" value="3"/>
</dbReference>
<evidence type="ECO:0000256" key="1">
    <source>
        <dbReference type="ARBA" id="ARBA00009437"/>
    </source>
</evidence>
<evidence type="ECO:0000313" key="6">
    <source>
        <dbReference type="EMBL" id="MBB4858965.1"/>
    </source>
</evidence>
<sequence length="262" mass="27938">MKRTHLPLNALRVFDAAARHLSFTRAADELAVTPAAVGQQIRALEDVLGVVLFRRTSKGLELTEEAGAGLEALRSGFLHFEGAVQAMQAGQSSHVYTIAAPREFFAAWLAPRLAAFRKDNPQVRFIIVDGEMTDFTEANLDLAVRWTEGPGDLEGVALGAAEQVVVGTGDWIGWPGDINPGDDTEAPAIVVGDAGQAMSAAISGLGRARVPLLLAQEMQQTGRIGALDAPEPARRGYWLVAPAPQWRQKKVRALVAALTGEG</sequence>
<reference evidence="6 7" key="1">
    <citation type="submission" date="2020-08" db="EMBL/GenBank/DDBJ databases">
        <title>Functional genomics of gut bacteria from endangered species of beetles.</title>
        <authorList>
            <person name="Carlos-Shanley C."/>
        </authorList>
    </citation>
    <scope>NUCLEOTIDE SEQUENCE [LARGE SCALE GENOMIC DNA]</scope>
    <source>
        <strain evidence="6 7">S00245</strain>
    </source>
</reference>
<protein>
    <submittedName>
        <fullName evidence="6">LysR family glycine cleavage system transcriptional activator</fullName>
    </submittedName>
</protein>
<dbReference type="SUPFAM" id="SSF46785">
    <property type="entry name" value="Winged helix' DNA-binding domain"/>
    <property type="match status" value="1"/>
</dbReference>
<dbReference type="RefSeq" id="WP_184245143.1">
    <property type="nucleotide sequence ID" value="NZ_JACHLR010000009.1"/>
</dbReference>
<dbReference type="GO" id="GO:0003700">
    <property type="term" value="F:DNA-binding transcription factor activity"/>
    <property type="evidence" value="ECO:0007669"/>
    <property type="project" value="InterPro"/>
</dbReference>
<dbReference type="PROSITE" id="PS50931">
    <property type="entry name" value="HTH_LYSR"/>
    <property type="match status" value="1"/>
</dbReference>
<dbReference type="PANTHER" id="PTHR30537">
    <property type="entry name" value="HTH-TYPE TRANSCRIPTIONAL REGULATOR"/>
    <property type="match status" value="1"/>
</dbReference>
<evidence type="ECO:0000259" key="5">
    <source>
        <dbReference type="PROSITE" id="PS50931"/>
    </source>
</evidence>
<dbReference type="InterPro" id="IPR005119">
    <property type="entry name" value="LysR_subst-bd"/>
</dbReference>
<keyword evidence="7" id="KW-1185">Reference proteome</keyword>
<comment type="similarity">
    <text evidence="1">Belongs to the LysR transcriptional regulatory family.</text>
</comment>
<gene>
    <name evidence="6" type="ORF">HNO88_002291</name>
</gene>
<name>A0A7W7NX96_9SPHN</name>
<dbReference type="InterPro" id="IPR036390">
    <property type="entry name" value="WH_DNA-bd_sf"/>
</dbReference>
<evidence type="ECO:0000256" key="2">
    <source>
        <dbReference type="ARBA" id="ARBA00023015"/>
    </source>
</evidence>
<dbReference type="Proteomes" id="UP000555448">
    <property type="component" value="Unassembled WGS sequence"/>
</dbReference>
<dbReference type="GO" id="GO:0003677">
    <property type="term" value="F:DNA binding"/>
    <property type="evidence" value="ECO:0007669"/>
    <property type="project" value="UniProtKB-KW"/>
</dbReference>
<organism evidence="6 7">
    <name type="scientific">Novosphingobium chloroacetimidivorans</name>
    <dbReference type="NCBI Taxonomy" id="1428314"/>
    <lineage>
        <taxon>Bacteria</taxon>
        <taxon>Pseudomonadati</taxon>
        <taxon>Pseudomonadota</taxon>
        <taxon>Alphaproteobacteria</taxon>
        <taxon>Sphingomonadales</taxon>
        <taxon>Sphingomonadaceae</taxon>
        <taxon>Novosphingobium</taxon>
    </lineage>
</organism>
<dbReference type="InterPro" id="IPR058163">
    <property type="entry name" value="LysR-type_TF_proteobact-type"/>
</dbReference>
<accession>A0A7W7NX96</accession>
<evidence type="ECO:0000256" key="3">
    <source>
        <dbReference type="ARBA" id="ARBA00023125"/>
    </source>
</evidence>
<keyword evidence="2" id="KW-0805">Transcription regulation</keyword>
<dbReference type="PANTHER" id="PTHR30537:SF26">
    <property type="entry name" value="GLYCINE CLEAVAGE SYSTEM TRANSCRIPTIONAL ACTIVATOR"/>
    <property type="match status" value="1"/>
</dbReference>
<dbReference type="InterPro" id="IPR036388">
    <property type="entry name" value="WH-like_DNA-bd_sf"/>
</dbReference>
<keyword evidence="3" id="KW-0238">DNA-binding</keyword>